<feature type="chain" id="PRO_5047338424" evidence="1">
    <location>
        <begin position="26"/>
        <end position="228"/>
    </location>
</feature>
<gene>
    <name evidence="2" type="ORF">QWY20_03355</name>
</gene>
<accession>A0ABU7J1T5</accession>
<evidence type="ECO:0000313" key="2">
    <source>
        <dbReference type="EMBL" id="MEE2000476.1"/>
    </source>
</evidence>
<keyword evidence="1" id="KW-0732">Signal</keyword>
<dbReference type="InterPro" id="IPR010239">
    <property type="entry name" value="CHP02001"/>
</dbReference>
<dbReference type="Proteomes" id="UP001336314">
    <property type="component" value="Unassembled WGS sequence"/>
</dbReference>
<name>A0ABU7J1T5_9GAMM</name>
<organism evidence="2 3">
    <name type="scientific">Alkalimonas cellulosilytica</name>
    <dbReference type="NCBI Taxonomy" id="3058395"/>
    <lineage>
        <taxon>Bacteria</taxon>
        <taxon>Pseudomonadati</taxon>
        <taxon>Pseudomonadota</taxon>
        <taxon>Gammaproteobacteria</taxon>
        <taxon>Alkalimonas</taxon>
    </lineage>
</organism>
<evidence type="ECO:0000313" key="3">
    <source>
        <dbReference type="Proteomes" id="UP001336314"/>
    </source>
</evidence>
<dbReference type="Pfam" id="PF09694">
    <property type="entry name" value="Gcw_chp"/>
    <property type="match status" value="1"/>
</dbReference>
<sequence>MKPSLIATTLLGSTLLCGNLLPAQANWTLELAVTNNYLFNGVSQTDKKPAFQPGLVWEAGNGFYAGFWGSNVDFGEGTKVEFDGYLGYYHQFKDFGLDVGLSQYTYHGRSYSSDLNFREVHVILNRNPYELSLWYSNDYFGFGGGHLVVKIARSFALSPGWTLQAGLDRSHSFDKDSYDWEGKSGFFHAELVLSTELAGFVLSAGLHTTTLKERWGDDALVLSVSRSF</sequence>
<comment type="caution">
    <text evidence="2">The sequence shown here is derived from an EMBL/GenBank/DDBJ whole genome shotgun (WGS) entry which is preliminary data.</text>
</comment>
<keyword evidence="3" id="KW-1185">Reference proteome</keyword>
<proteinExistence type="predicted"/>
<protein>
    <submittedName>
        <fullName evidence="2">TorF family putative porin</fullName>
    </submittedName>
</protein>
<dbReference type="EMBL" id="JAUHLI010000002">
    <property type="protein sequence ID" value="MEE2000476.1"/>
    <property type="molecule type" value="Genomic_DNA"/>
</dbReference>
<dbReference type="RefSeq" id="WP_330127616.1">
    <property type="nucleotide sequence ID" value="NZ_JAUHLI010000002.1"/>
</dbReference>
<reference evidence="2 3" key="1">
    <citation type="submission" date="2023-07" db="EMBL/GenBank/DDBJ databases">
        <title>Alkalimonas sp., MEB108 novel, alkaliphilic bacterium isolated from Lonar Lake, India.</title>
        <authorList>
            <person name="Joshi A."/>
            <person name="Thite S."/>
        </authorList>
    </citation>
    <scope>NUCLEOTIDE SEQUENCE [LARGE SCALE GENOMIC DNA]</scope>
    <source>
        <strain evidence="2 3">MEB108</strain>
    </source>
</reference>
<evidence type="ECO:0000256" key="1">
    <source>
        <dbReference type="SAM" id="SignalP"/>
    </source>
</evidence>
<dbReference type="NCBIfam" id="TIGR02001">
    <property type="entry name" value="gcw_chp"/>
    <property type="match status" value="1"/>
</dbReference>
<feature type="signal peptide" evidence="1">
    <location>
        <begin position="1"/>
        <end position="25"/>
    </location>
</feature>